<dbReference type="InterPro" id="IPR036812">
    <property type="entry name" value="NAD(P)_OxRdtase_dom_sf"/>
</dbReference>
<dbReference type="OrthoDB" id="1937542at2759"/>
<dbReference type="Pfam" id="PF00248">
    <property type="entry name" value="Aldo_ket_red"/>
    <property type="match status" value="1"/>
</dbReference>
<dbReference type="InterPro" id="IPR036397">
    <property type="entry name" value="RNaseH_sf"/>
</dbReference>
<dbReference type="Pfam" id="PF13966">
    <property type="entry name" value="zf-RVT"/>
    <property type="match status" value="1"/>
</dbReference>
<dbReference type="GO" id="GO:0016491">
    <property type="term" value="F:oxidoreductase activity"/>
    <property type="evidence" value="ECO:0007669"/>
    <property type="project" value="InterPro"/>
</dbReference>
<organism evidence="3 4">
    <name type="scientific">Tetracentron sinense</name>
    <name type="common">Spur-leaf</name>
    <dbReference type="NCBI Taxonomy" id="13715"/>
    <lineage>
        <taxon>Eukaryota</taxon>
        <taxon>Viridiplantae</taxon>
        <taxon>Streptophyta</taxon>
        <taxon>Embryophyta</taxon>
        <taxon>Tracheophyta</taxon>
        <taxon>Spermatophyta</taxon>
        <taxon>Magnoliopsida</taxon>
        <taxon>Trochodendrales</taxon>
        <taxon>Trochodendraceae</taxon>
        <taxon>Tetracentron</taxon>
    </lineage>
</organism>
<proteinExistence type="predicted"/>
<dbReference type="InterPro" id="IPR020471">
    <property type="entry name" value="AKR"/>
</dbReference>
<evidence type="ECO:0000313" key="3">
    <source>
        <dbReference type="EMBL" id="KAF8398863.1"/>
    </source>
</evidence>
<protein>
    <submittedName>
        <fullName evidence="3">Uncharacterized protein</fullName>
    </submittedName>
</protein>
<gene>
    <name evidence="3" type="ORF">HHK36_014727</name>
</gene>
<evidence type="ECO:0000259" key="1">
    <source>
        <dbReference type="Pfam" id="PF00248"/>
    </source>
</evidence>
<dbReference type="GO" id="GO:0003676">
    <property type="term" value="F:nucleic acid binding"/>
    <property type="evidence" value="ECO:0007669"/>
    <property type="project" value="InterPro"/>
</dbReference>
<dbReference type="OMA" id="YHIWLER"/>
<dbReference type="PANTHER" id="PTHR11732">
    <property type="entry name" value="ALDO/KETO REDUCTASE"/>
    <property type="match status" value="1"/>
</dbReference>
<dbReference type="Proteomes" id="UP000655225">
    <property type="component" value="Unassembled WGS sequence"/>
</dbReference>
<dbReference type="AlphaFoldDB" id="A0A835DCZ6"/>
<dbReference type="Gene3D" id="3.30.420.10">
    <property type="entry name" value="Ribonuclease H-like superfamily/Ribonuclease H"/>
    <property type="match status" value="1"/>
</dbReference>
<dbReference type="EMBL" id="JABCRI010000010">
    <property type="protein sequence ID" value="KAF8398863.1"/>
    <property type="molecule type" value="Genomic_DNA"/>
</dbReference>
<comment type="caution">
    <text evidence="3">The sequence shown here is derived from an EMBL/GenBank/DDBJ whole genome shotgun (WGS) entry which is preliminary data.</text>
</comment>
<dbReference type="InterPro" id="IPR026960">
    <property type="entry name" value="RVT-Znf"/>
</dbReference>
<sequence length="517" mass="58744">MGSIPEMALGSGGQAIPLLGMGTAAYPFVASEATKLSILHAIELGYRHFDTAAVYQSGKPVGEAIHLGSIKSRDKLFITSKLWCIDAHRHLILPALRQTLQWFGVKAVQRLEQCSAPLSSLEYRFQLSIFVDKLGVIDEHYGDCVMNDSGLGPSAFVDSLISNGHWHTPPASTWDLLQVWNAASRVQLRSRLSGDKIIWKPSSSGSFSIKSSWNALRTPYPLVDWGSLLWFPLNIKRHSFISWLALSDRLQTQDRLVKHAILNTSKCCFCQNSNENLEHLFFACRFTQSIWKHILSRIRFNSRQILSWAEEVKWILKETSKGDPIDSARKLCFNASIYHIWLERNARIFQNQFLPIEIICNKILRDTSLRLNRPRLELLDTPSNRDFFLEWNIPIVWHHVRERWCSWLPPPEGVTMINIEGSLTNNAAGCGAIFRDHQGEPILAFGSCFHIEEVGSYKSSLHIELLAIQKACKIAKDYDLVWIQLVSDSKGNLQLEYIDLYLIHLPVSLKPGECVVL</sequence>
<keyword evidence="4" id="KW-1185">Reference proteome</keyword>
<accession>A0A835DCZ6</accession>
<dbReference type="Gene3D" id="3.20.20.100">
    <property type="entry name" value="NADP-dependent oxidoreductase domain"/>
    <property type="match status" value="1"/>
</dbReference>
<name>A0A835DCZ6_TETSI</name>
<reference evidence="3 4" key="1">
    <citation type="submission" date="2020-04" db="EMBL/GenBank/DDBJ databases">
        <title>Plant Genome Project.</title>
        <authorList>
            <person name="Zhang R.-G."/>
        </authorList>
    </citation>
    <scope>NUCLEOTIDE SEQUENCE [LARGE SCALE GENOMIC DNA]</scope>
    <source>
        <strain evidence="3">YNK0</strain>
        <tissue evidence="3">Leaf</tissue>
    </source>
</reference>
<dbReference type="SUPFAM" id="SSF51430">
    <property type="entry name" value="NAD(P)-linked oxidoreductase"/>
    <property type="match status" value="1"/>
</dbReference>
<feature type="domain" description="NADP-dependent oxidoreductase" evidence="1">
    <location>
        <begin position="19"/>
        <end position="111"/>
    </location>
</feature>
<dbReference type="InterPro" id="IPR023210">
    <property type="entry name" value="NADP_OxRdtase_dom"/>
</dbReference>
<feature type="domain" description="Reverse transcriptase zinc-binding" evidence="2">
    <location>
        <begin position="207"/>
        <end position="291"/>
    </location>
</feature>
<evidence type="ECO:0000259" key="2">
    <source>
        <dbReference type="Pfam" id="PF13966"/>
    </source>
</evidence>
<evidence type="ECO:0000313" key="4">
    <source>
        <dbReference type="Proteomes" id="UP000655225"/>
    </source>
</evidence>